<accession>A0A810Q887</accession>
<evidence type="ECO:0000256" key="1">
    <source>
        <dbReference type="SAM" id="SignalP"/>
    </source>
</evidence>
<reference evidence="2" key="1">
    <citation type="submission" date="2020-09" db="EMBL/GenBank/DDBJ databases">
        <title>New species isolated from human feces.</title>
        <authorList>
            <person name="Kitahara M."/>
            <person name="Shigeno Y."/>
            <person name="Shime M."/>
            <person name="Matsumoto Y."/>
            <person name="Nakamura S."/>
            <person name="Motooka D."/>
            <person name="Fukuoka S."/>
            <person name="Nishikawa H."/>
            <person name="Benno Y."/>
        </authorList>
    </citation>
    <scope>NUCLEOTIDE SEQUENCE</scope>
    <source>
        <strain evidence="2">MM59</strain>
    </source>
</reference>
<dbReference type="RefSeq" id="WP_187031533.1">
    <property type="nucleotide sequence ID" value="NZ_AP023420.1"/>
</dbReference>
<keyword evidence="3" id="KW-1185">Reference proteome</keyword>
<name>A0A810Q887_9FIRM</name>
<keyword evidence="1" id="KW-0732">Signal</keyword>
<gene>
    <name evidence="2" type="ORF">MM59RIKEN_17980</name>
</gene>
<proteinExistence type="predicted"/>
<dbReference type="EMBL" id="AP023420">
    <property type="protein sequence ID" value="BCK84479.1"/>
    <property type="molecule type" value="Genomic_DNA"/>
</dbReference>
<organism evidence="2 3">
    <name type="scientific">Pusillibacter faecalis</name>
    <dbReference type="NCBI Taxonomy" id="2714358"/>
    <lineage>
        <taxon>Bacteria</taxon>
        <taxon>Bacillati</taxon>
        <taxon>Bacillota</taxon>
        <taxon>Clostridia</taxon>
        <taxon>Eubacteriales</taxon>
        <taxon>Oscillospiraceae</taxon>
        <taxon>Pusillibacter</taxon>
    </lineage>
</organism>
<dbReference type="PROSITE" id="PS51257">
    <property type="entry name" value="PROKAR_LIPOPROTEIN"/>
    <property type="match status" value="1"/>
</dbReference>
<evidence type="ECO:0000313" key="2">
    <source>
        <dbReference type="EMBL" id="BCK84479.1"/>
    </source>
</evidence>
<dbReference type="KEGG" id="pfaa:MM59RIKEN_17980"/>
<feature type="signal peptide" evidence="1">
    <location>
        <begin position="1"/>
        <end position="18"/>
    </location>
</feature>
<dbReference type="AlphaFoldDB" id="A0A810Q887"/>
<sequence length="193" mass="21342">MKQICVFLLSMLLTACSAAPDSAELVPYDLSEKEQFVLETFGMLESSQLLSFHAPEEAITLRVHVYQMLSGGAWEETGGGATSIGAEREPVDRLDGYFAMRLRKDLGIDFHIRCAGLASYQTDAVDLSAAARAVYLLTDAREITMETEIPVALMVYESDAAMPAYCLEDYFEPSRFDGRELVQAVTLEFSAQE</sequence>
<protein>
    <recommendedName>
        <fullName evidence="4">Lipoprotein</fullName>
    </recommendedName>
</protein>
<evidence type="ECO:0008006" key="4">
    <source>
        <dbReference type="Google" id="ProtNLM"/>
    </source>
</evidence>
<dbReference type="Proteomes" id="UP000679848">
    <property type="component" value="Chromosome"/>
</dbReference>
<evidence type="ECO:0000313" key="3">
    <source>
        <dbReference type="Proteomes" id="UP000679848"/>
    </source>
</evidence>
<feature type="chain" id="PRO_5039698115" description="Lipoprotein" evidence="1">
    <location>
        <begin position="19"/>
        <end position="193"/>
    </location>
</feature>